<dbReference type="EMBL" id="CP182909">
    <property type="protein sequence ID" value="XPM64316.1"/>
    <property type="molecule type" value="Genomic_DNA"/>
</dbReference>
<dbReference type="Proteomes" id="UP000095472">
    <property type="component" value="Chromosome"/>
</dbReference>
<proteinExistence type="predicted"/>
<evidence type="ECO:0000313" key="1">
    <source>
        <dbReference type="EMBL" id="XPM64316.1"/>
    </source>
</evidence>
<reference evidence="1 2" key="1">
    <citation type="journal article" date="2016" name="Genome Announc.">
        <title>Draft Genome Sequence of the Thermotolerant Cyanobacterium Desertifilum sp. IPPAS B-1220.</title>
        <authorList>
            <person name="Mironov K.S."/>
            <person name="Sinetova M.A."/>
            <person name="Bolatkhan K."/>
            <person name="Zayadan B.K."/>
            <person name="Ustinova V.V."/>
            <person name="Kupriyanova E.V."/>
            <person name="Skrypnik A.N."/>
            <person name="Gogoleva N.E."/>
            <person name="Gogolev Y.V."/>
            <person name="Los D.A."/>
        </authorList>
    </citation>
    <scope>NUCLEOTIDE SEQUENCE [LARGE SCALE GENOMIC DNA]</scope>
    <source>
        <strain evidence="1 2">IPPAS B-1220</strain>
    </source>
</reference>
<evidence type="ECO:0000313" key="2">
    <source>
        <dbReference type="Proteomes" id="UP000095472"/>
    </source>
</evidence>
<protein>
    <submittedName>
        <fullName evidence="1">Tetratricopeptide repeat protein</fullName>
    </submittedName>
</protein>
<name>A0ACD5GVG4_9CYAN</name>
<gene>
    <name evidence="1" type="ORF">BH720_036185</name>
</gene>
<accession>A0ACD5GVG4</accession>
<keyword evidence="2" id="KW-1185">Reference proteome</keyword>
<organism evidence="1 2">
    <name type="scientific">Desertifilum tharense IPPAS B-1220</name>
    <dbReference type="NCBI Taxonomy" id="1781255"/>
    <lineage>
        <taxon>Bacteria</taxon>
        <taxon>Bacillati</taxon>
        <taxon>Cyanobacteriota</taxon>
        <taxon>Cyanophyceae</taxon>
        <taxon>Desertifilales</taxon>
        <taxon>Desertifilaceae</taxon>
        <taxon>Desertifilum</taxon>
    </lineage>
</organism>
<sequence length="183" mass="20828">MDAQLPVLYLSLLLGLLGIATWFIVRQILRTRRVETTLSRLQQKLRKEKGTAQEYYELGCIYTDKKLFSQAVPPFQKALKAEDLPSEEAALIYNALGFAYAAQEQYDLAIRQYKEALKLNADYPIAYNNLGYAYEQKRLTSQALEAYEAALKVSPDNATAKKRSESLRKRLAPLKGGLVKRNF</sequence>